<dbReference type="Proteomes" id="UP001172681">
    <property type="component" value="Unassembled WGS sequence"/>
</dbReference>
<feature type="compositionally biased region" description="Polar residues" evidence="6">
    <location>
        <begin position="1"/>
        <end position="13"/>
    </location>
</feature>
<comment type="caution">
    <text evidence="8">The sequence shown here is derived from an EMBL/GenBank/DDBJ whole genome shotgun (WGS) entry which is preliminary data.</text>
</comment>
<dbReference type="InterPro" id="IPR007219">
    <property type="entry name" value="XnlR_reg_dom"/>
</dbReference>
<evidence type="ECO:0000256" key="3">
    <source>
        <dbReference type="ARBA" id="ARBA00023125"/>
    </source>
</evidence>
<keyword evidence="1" id="KW-0862">Zinc</keyword>
<dbReference type="Pfam" id="PF04082">
    <property type="entry name" value="Fungal_trans"/>
    <property type="match status" value="1"/>
</dbReference>
<evidence type="ECO:0000256" key="1">
    <source>
        <dbReference type="ARBA" id="ARBA00022833"/>
    </source>
</evidence>
<evidence type="ECO:0000313" key="9">
    <source>
        <dbReference type="Proteomes" id="UP001172681"/>
    </source>
</evidence>
<feature type="compositionally biased region" description="Low complexity" evidence="6">
    <location>
        <begin position="544"/>
        <end position="553"/>
    </location>
</feature>
<keyword evidence="2" id="KW-0805">Transcription regulation</keyword>
<dbReference type="EMBL" id="JAPDRN010000003">
    <property type="protein sequence ID" value="KAJ9646245.1"/>
    <property type="molecule type" value="Genomic_DNA"/>
</dbReference>
<dbReference type="PANTHER" id="PTHR47171:SF1">
    <property type="entry name" value="ZN(II)2CYS6 TRANSCRIPTION FACTOR (EUROFUNG)"/>
    <property type="match status" value="1"/>
</dbReference>
<dbReference type="InterPro" id="IPR052073">
    <property type="entry name" value="Amide_Lactam_Regulators"/>
</dbReference>
<protein>
    <recommendedName>
        <fullName evidence="7">Xylanolytic transcriptional activator regulatory domain-containing protein</fullName>
    </recommendedName>
</protein>
<dbReference type="AlphaFoldDB" id="A0AA39D234"/>
<dbReference type="PANTHER" id="PTHR47171">
    <property type="entry name" value="FARA-RELATED"/>
    <property type="match status" value="1"/>
</dbReference>
<dbReference type="GO" id="GO:0006351">
    <property type="term" value="P:DNA-templated transcription"/>
    <property type="evidence" value="ECO:0007669"/>
    <property type="project" value="InterPro"/>
</dbReference>
<dbReference type="GO" id="GO:0008270">
    <property type="term" value="F:zinc ion binding"/>
    <property type="evidence" value="ECO:0007669"/>
    <property type="project" value="InterPro"/>
</dbReference>
<reference evidence="8" key="1">
    <citation type="submission" date="2022-10" db="EMBL/GenBank/DDBJ databases">
        <title>Culturing micro-colonial fungi from biological soil crusts in the Mojave desert and describing Neophaeococcomyces mojavensis, and introducing the new genera and species Taxawa tesnikishii.</title>
        <authorList>
            <person name="Kurbessoian T."/>
            <person name="Stajich J.E."/>
        </authorList>
    </citation>
    <scope>NUCLEOTIDE SEQUENCE</scope>
    <source>
        <strain evidence="8">TK_35</strain>
    </source>
</reference>
<evidence type="ECO:0000256" key="5">
    <source>
        <dbReference type="ARBA" id="ARBA00023242"/>
    </source>
</evidence>
<keyword evidence="5" id="KW-0539">Nucleus</keyword>
<keyword evidence="4" id="KW-0804">Transcription</keyword>
<feature type="region of interest" description="Disordered" evidence="6">
    <location>
        <begin position="1"/>
        <end position="47"/>
    </location>
</feature>
<gene>
    <name evidence="8" type="ORF">H2204_000908</name>
</gene>
<keyword evidence="9" id="KW-1185">Reference proteome</keyword>
<evidence type="ECO:0000256" key="2">
    <source>
        <dbReference type="ARBA" id="ARBA00023015"/>
    </source>
</evidence>
<organism evidence="8 9">
    <name type="scientific">Knufia peltigerae</name>
    <dbReference type="NCBI Taxonomy" id="1002370"/>
    <lineage>
        <taxon>Eukaryota</taxon>
        <taxon>Fungi</taxon>
        <taxon>Dikarya</taxon>
        <taxon>Ascomycota</taxon>
        <taxon>Pezizomycotina</taxon>
        <taxon>Eurotiomycetes</taxon>
        <taxon>Chaetothyriomycetidae</taxon>
        <taxon>Chaetothyriales</taxon>
        <taxon>Trichomeriaceae</taxon>
        <taxon>Knufia</taxon>
    </lineage>
</organism>
<feature type="region of interest" description="Disordered" evidence="6">
    <location>
        <begin position="537"/>
        <end position="590"/>
    </location>
</feature>
<feature type="domain" description="Xylanolytic transcriptional activator regulatory" evidence="7">
    <location>
        <begin position="204"/>
        <end position="340"/>
    </location>
</feature>
<evidence type="ECO:0000256" key="4">
    <source>
        <dbReference type="ARBA" id="ARBA00023163"/>
    </source>
</evidence>
<accession>A0AA39D234</accession>
<dbReference type="CDD" id="cd12148">
    <property type="entry name" value="fungal_TF_MHR"/>
    <property type="match status" value="1"/>
</dbReference>
<proteinExistence type="predicted"/>
<keyword evidence="3" id="KW-0238">DNA-binding</keyword>
<evidence type="ECO:0000313" key="8">
    <source>
        <dbReference type="EMBL" id="KAJ9646245.1"/>
    </source>
</evidence>
<sequence length="629" mass="71565">MYQELLPQSQPTQCERAKGSGTSARHHQHRSNFPRLSHTQPLEHSDHHQNIQDGIALSLSAVAGEDLSFSPRSNKSTPAQEEGSEMILVRLTDTTQQDKNETGQTTKTTTDRVLYFGDESIWSDSLRRARSSKSRYPENRQLLSTTRLVVDSNNIHYSVPPTVRDQPHDIPQDDDLDVQLEEINLLQRKGAFSLPPPDIQRKLLDAYFTWLYPLQPILDKERFLDDFDRGQAPIILLQALLFAGTTCCDESIIVQFWPSRRAAQSTLYRRVRALYDADHEQDRVTIVQVLFLMCFWWGSPMDKKDFSHWLAASIHLAQVTGMHRSAIRAVRSSRQIHRDPPIIESKGAIDDDLSAWEKQLPEELRYREGEERGPQAMLFAAMLMLGLHFCRIILHRKGFLDYSKQKNETTTTHSMVPASANVVTRIVEELLSEGLLPRAQVHLIAVIFASFTIHIVSMEQSQGARRRVLQHKSKMCLLGLAEFRDYWPFVDWMYRLFSSLLHWLEVGDNNGGASSFEGHNQGPWTTTTQLRPDNMTLQGAAEPTNNSTTTDVTDTLDDNNDTAMSSLPPLSCEQAATNSVPDDAQPDQHSGMLQQFMSGMLTSENFLDPFMMPLPLEDLDWEDLPTWPT</sequence>
<dbReference type="GO" id="GO:0003677">
    <property type="term" value="F:DNA binding"/>
    <property type="evidence" value="ECO:0007669"/>
    <property type="project" value="UniProtKB-KW"/>
</dbReference>
<evidence type="ECO:0000259" key="7">
    <source>
        <dbReference type="Pfam" id="PF04082"/>
    </source>
</evidence>
<evidence type="ECO:0000256" key="6">
    <source>
        <dbReference type="SAM" id="MobiDB-lite"/>
    </source>
</evidence>
<name>A0AA39D234_9EURO</name>